<reference evidence="3 5" key="2">
    <citation type="submission" date="2013-03" db="EMBL/GenBank/DDBJ databases">
        <title>The Genome Sequence of Enterococcus malodoratus ATCC_43197 (PacBio/Illumina hybrid assembly).</title>
        <authorList>
            <consortium name="The Broad Institute Genomics Platform"/>
            <consortium name="The Broad Institute Genome Sequencing Center for Infectious Disease"/>
            <person name="Earl A."/>
            <person name="Russ C."/>
            <person name="Gilmore M."/>
            <person name="Surin D."/>
            <person name="Walker B."/>
            <person name="Young S."/>
            <person name="Zeng Q."/>
            <person name="Gargeya S."/>
            <person name="Fitzgerald M."/>
            <person name="Haas B."/>
            <person name="Abouelleil A."/>
            <person name="Allen A.W."/>
            <person name="Alvarado L."/>
            <person name="Arachchi H.M."/>
            <person name="Berlin A.M."/>
            <person name="Chapman S.B."/>
            <person name="Gainer-Dewar J."/>
            <person name="Goldberg J."/>
            <person name="Griggs A."/>
            <person name="Gujja S."/>
            <person name="Hansen M."/>
            <person name="Howarth C."/>
            <person name="Imamovic A."/>
            <person name="Ireland A."/>
            <person name="Larimer J."/>
            <person name="McCowan C."/>
            <person name="Murphy C."/>
            <person name="Pearson M."/>
            <person name="Poon T.W."/>
            <person name="Priest M."/>
            <person name="Roberts A."/>
            <person name="Saif S."/>
            <person name="Shea T."/>
            <person name="Sisk P."/>
            <person name="Sykes S."/>
            <person name="Wortman J."/>
            <person name="Nusbaum C."/>
            <person name="Birren B."/>
        </authorList>
    </citation>
    <scope>NUCLEOTIDE SEQUENCE [LARGE SCALE GENOMIC DNA]</scope>
    <source>
        <strain evidence="3 5">ATCC 43197</strain>
    </source>
</reference>
<feature type="transmembrane region" description="Helical" evidence="1">
    <location>
        <begin position="104"/>
        <end position="129"/>
    </location>
</feature>
<evidence type="ECO:0000313" key="5">
    <source>
        <dbReference type="Proteomes" id="UP000014148"/>
    </source>
</evidence>
<feature type="transmembrane region" description="Helical" evidence="1">
    <location>
        <begin position="20"/>
        <end position="41"/>
    </location>
</feature>
<evidence type="ECO:0000256" key="1">
    <source>
        <dbReference type="SAM" id="Phobius"/>
    </source>
</evidence>
<dbReference type="EMBL" id="AJAK01000010">
    <property type="protein sequence ID" value="EOH79370.1"/>
    <property type="molecule type" value="Genomic_DNA"/>
</dbReference>
<dbReference type="AlphaFoldDB" id="R2R6Z4"/>
<name>R2R6Z4_9ENTE</name>
<evidence type="ECO:0000313" key="2">
    <source>
        <dbReference type="EMBL" id="EOH79370.1"/>
    </source>
</evidence>
<dbReference type="Proteomes" id="UP000013783">
    <property type="component" value="Unassembled WGS sequence"/>
</dbReference>
<reference evidence="2 4" key="1">
    <citation type="submission" date="2013-02" db="EMBL/GenBank/DDBJ databases">
        <title>The Genome Sequence of Enterococcus malodoratus ATCC_43197.</title>
        <authorList>
            <consortium name="The Broad Institute Genome Sequencing Platform"/>
            <consortium name="The Broad Institute Genome Sequencing Center for Infectious Disease"/>
            <person name="Earl A.M."/>
            <person name="Gilmore M.S."/>
            <person name="Lebreton F."/>
            <person name="Walker B."/>
            <person name="Young S.K."/>
            <person name="Zeng Q."/>
            <person name="Gargeya S."/>
            <person name="Fitzgerald M."/>
            <person name="Haas B."/>
            <person name="Abouelleil A."/>
            <person name="Alvarado L."/>
            <person name="Arachchi H.M."/>
            <person name="Berlin A.M."/>
            <person name="Chapman S.B."/>
            <person name="Dewar J."/>
            <person name="Goldberg J."/>
            <person name="Griggs A."/>
            <person name="Gujja S."/>
            <person name="Hansen M."/>
            <person name="Howarth C."/>
            <person name="Imamovic A."/>
            <person name="Larimer J."/>
            <person name="McCowan C."/>
            <person name="Murphy C."/>
            <person name="Neiman D."/>
            <person name="Pearson M."/>
            <person name="Priest M."/>
            <person name="Roberts A."/>
            <person name="Saif S."/>
            <person name="Shea T."/>
            <person name="Sisk P."/>
            <person name="Sykes S."/>
            <person name="Wortman J."/>
            <person name="Nusbaum C."/>
            <person name="Birren B."/>
        </authorList>
    </citation>
    <scope>NUCLEOTIDE SEQUENCE [LARGE SCALE GENOMIC DNA]</scope>
    <source>
        <strain evidence="2 4">ATCC 43197</strain>
    </source>
</reference>
<feature type="transmembrane region" description="Helical" evidence="1">
    <location>
        <begin position="226"/>
        <end position="245"/>
    </location>
</feature>
<proteinExistence type="predicted"/>
<dbReference type="OrthoDB" id="3190532at2"/>
<keyword evidence="1" id="KW-0472">Membrane</keyword>
<feature type="transmembrane region" description="Helical" evidence="1">
    <location>
        <begin position="61"/>
        <end position="83"/>
    </location>
</feature>
<dbReference type="Proteomes" id="UP000014148">
    <property type="component" value="Unassembled WGS sequence"/>
</dbReference>
<dbReference type="EMBL" id="ASWA01000004">
    <property type="protein sequence ID" value="EOT64871.1"/>
    <property type="molecule type" value="Genomic_DNA"/>
</dbReference>
<gene>
    <name evidence="3" type="ORF">I585_04072</name>
    <name evidence="2" type="ORF">UAI_01348</name>
</gene>
<dbReference type="PATRIC" id="fig|1158601.3.peg.1314"/>
<accession>R2R6Z4</accession>
<comment type="caution">
    <text evidence="2">The sequence shown here is derived from an EMBL/GenBank/DDBJ whole genome shotgun (WGS) entry which is preliminary data.</text>
</comment>
<evidence type="ECO:0000313" key="4">
    <source>
        <dbReference type="Proteomes" id="UP000013783"/>
    </source>
</evidence>
<keyword evidence="1" id="KW-1133">Transmembrane helix</keyword>
<sequence>MAIMTRLEIKRLLQQKLIYFFLGLFIFAVIAYSGLLTSAALRELVDADDRILGGHYFPEFMLRFYSTNVGALFMAMITALFICEDRQAGLLIQPLLHGRTKKEVLTAKINMLCLFSLVMVIIIGLIVYTTSYFRWGDQIFSAPIFSQTLIKYALAAFSFIPLELFLILLAVFARHTVIVLGETFLLLMFFVFLNHSFPKAACFFPLYYPYEWIIQQEFQALTWVEIYPGLLIFLFYSLLIYFFIIHCSNKINFDR</sequence>
<keyword evidence="5" id="KW-1185">Reference proteome</keyword>
<protein>
    <submittedName>
        <fullName evidence="2">Uncharacterized protein</fullName>
    </submittedName>
</protein>
<dbReference type="RefSeq" id="WP_010740199.1">
    <property type="nucleotide sequence ID" value="NZ_KB946250.1"/>
</dbReference>
<dbReference type="eggNOG" id="ENOG5033RVM">
    <property type="taxonomic scope" value="Bacteria"/>
</dbReference>
<keyword evidence="1" id="KW-0812">Transmembrane</keyword>
<organism evidence="2 4">
    <name type="scientific">Enterococcus malodoratus ATCC 43197</name>
    <dbReference type="NCBI Taxonomy" id="1158601"/>
    <lineage>
        <taxon>Bacteria</taxon>
        <taxon>Bacillati</taxon>
        <taxon>Bacillota</taxon>
        <taxon>Bacilli</taxon>
        <taxon>Lactobacillales</taxon>
        <taxon>Enterococcaceae</taxon>
        <taxon>Enterococcus</taxon>
    </lineage>
</organism>
<evidence type="ECO:0000313" key="3">
    <source>
        <dbReference type="EMBL" id="EOT64871.1"/>
    </source>
</evidence>
<feature type="transmembrane region" description="Helical" evidence="1">
    <location>
        <begin position="149"/>
        <end position="172"/>
    </location>
</feature>
<feature type="transmembrane region" description="Helical" evidence="1">
    <location>
        <begin position="184"/>
        <end position="206"/>
    </location>
</feature>
<dbReference type="STRING" id="71451.RV07_GL001282"/>